<dbReference type="RefSeq" id="WP_319952624.1">
    <property type="nucleotide sequence ID" value="NZ_JAXAVX010000001.1"/>
</dbReference>
<dbReference type="EMBL" id="JAXAVX010000001">
    <property type="protein sequence ID" value="MDX8150476.1"/>
    <property type="molecule type" value="Genomic_DNA"/>
</dbReference>
<reference evidence="3 4" key="1">
    <citation type="submission" date="2023-11" db="EMBL/GenBank/DDBJ databases">
        <authorList>
            <person name="Xu M."/>
            <person name="Jiang T."/>
        </authorList>
    </citation>
    <scope>NUCLEOTIDE SEQUENCE [LARGE SCALE GENOMIC DNA]</scope>
    <source>
        <strain evidence="3 4">SD</strain>
    </source>
</reference>
<dbReference type="EC" id="2.1.-.-" evidence="3"/>
<feature type="compositionally biased region" description="Polar residues" evidence="1">
    <location>
        <begin position="15"/>
        <end position="25"/>
    </location>
</feature>
<protein>
    <submittedName>
        <fullName evidence="3">Class I SAM-dependent methyltransferase</fullName>
        <ecNumber evidence="3">2.1.-.-</ecNumber>
    </submittedName>
</protein>
<keyword evidence="3" id="KW-0808">Transferase</keyword>
<dbReference type="GO" id="GO:0008168">
    <property type="term" value="F:methyltransferase activity"/>
    <property type="evidence" value="ECO:0007669"/>
    <property type="project" value="UniProtKB-KW"/>
</dbReference>
<sequence>MSTPDTKRGTGGAPVTTSDDGIVTGNTYDKYGSTNPVVKKLMAGFETNLEQLFARASPESLLDVGCGEGVLVHEWATKLSDKRVVGIDLEEESIQAGWAQRQAPNLEYRILRAENLPFADDEFDVATAIEVLEHVPDPEHTVAEMARVAKRWLLVSVPREPIWRAVNMARGAYIKDWGNTPGHLNHWSTASFKRLLSQHGEVVEVRKPFPWTQLLVRVGD</sequence>
<evidence type="ECO:0000313" key="4">
    <source>
        <dbReference type="Proteomes" id="UP001277761"/>
    </source>
</evidence>
<dbReference type="InterPro" id="IPR029063">
    <property type="entry name" value="SAM-dependent_MTases_sf"/>
</dbReference>
<keyword evidence="3" id="KW-0489">Methyltransferase</keyword>
<dbReference type="Gene3D" id="3.40.50.150">
    <property type="entry name" value="Vaccinia Virus protein VP39"/>
    <property type="match status" value="1"/>
</dbReference>
<dbReference type="CDD" id="cd02440">
    <property type="entry name" value="AdoMet_MTases"/>
    <property type="match status" value="1"/>
</dbReference>
<evidence type="ECO:0000259" key="2">
    <source>
        <dbReference type="Pfam" id="PF08241"/>
    </source>
</evidence>
<dbReference type="Pfam" id="PF08241">
    <property type="entry name" value="Methyltransf_11"/>
    <property type="match status" value="1"/>
</dbReference>
<evidence type="ECO:0000256" key="1">
    <source>
        <dbReference type="SAM" id="MobiDB-lite"/>
    </source>
</evidence>
<dbReference type="PANTHER" id="PTHR43591">
    <property type="entry name" value="METHYLTRANSFERASE"/>
    <property type="match status" value="1"/>
</dbReference>
<proteinExistence type="predicted"/>
<dbReference type="Proteomes" id="UP001277761">
    <property type="component" value="Unassembled WGS sequence"/>
</dbReference>
<evidence type="ECO:0000313" key="3">
    <source>
        <dbReference type="EMBL" id="MDX8150476.1"/>
    </source>
</evidence>
<accession>A0ABU4VF70</accession>
<dbReference type="PANTHER" id="PTHR43591:SF24">
    <property type="entry name" value="2-METHOXY-6-POLYPRENYL-1,4-BENZOQUINOL METHYLASE, MITOCHONDRIAL"/>
    <property type="match status" value="1"/>
</dbReference>
<feature type="domain" description="Methyltransferase type 11" evidence="2">
    <location>
        <begin position="62"/>
        <end position="150"/>
    </location>
</feature>
<gene>
    <name evidence="3" type="ORF">SK069_02630</name>
</gene>
<dbReference type="InterPro" id="IPR013216">
    <property type="entry name" value="Methyltransf_11"/>
</dbReference>
<dbReference type="GO" id="GO:0032259">
    <property type="term" value="P:methylation"/>
    <property type="evidence" value="ECO:0007669"/>
    <property type="project" value="UniProtKB-KW"/>
</dbReference>
<organism evidence="3 4">
    <name type="scientific">Patulibacter brassicae</name>
    <dbReference type="NCBI Taxonomy" id="1705717"/>
    <lineage>
        <taxon>Bacteria</taxon>
        <taxon>Bacillati</taxon>
        <taxon>Actinomycetota</taxon>
        <taxon>Thermoleophilia</taxon>
        <taxon>Solirubrobacterales</taxon>
        <taxon>Patulibacteraceae</taxon>
        <taxon>Patulibacter</taxon>
    </lineage>
</organism>
<name>A0ABU4VF70_9ACTN</name>
<keyword evidence="4" id="KW-1185">Reference proteome</keyword>
<dbReference type="SUPFAM" id="SSF53335">
    <property type="entry name" value="S-adenosyl-L-methionine-dependent methyltransferases"/>
    <property type="match status" value="1"/>
</dbReference>
<feature type="region of interest" description="Disordered" evidence="1">
    <location>
        <begin position="1"/>
        <end position="25"/>
    </location>
</feature>
<comment type="caution">
    <text evidence="3">The sequence shown here is derived from an EMBL/GenBank/DDBJ whole genome shotgun (WGS) entry which is preliminary data.</text>
</comment>